<dbReference type="Gene3D" id="3.10.180.10">
    <property type="entry name" value="2,3-Dihydroxybiphenyl 1,2-Dioxygenase, domain 1"/>
    <property type="match status" value="1"/>
</dbReference>
<gene>
    <name evidence="2" type="ORF">LX16_2499</name>
</gene>
<keyword evidence="3" id="KW-1185">Reference proteome</keyword>
<dbReference type="AlphaFoldDB" id="A0A562V1P1"/>
<accession>A0A562V1P1</accession>
<dbReference type="RefSeq" id="WP_147138354.1">
    <property type="nucleotide sequence ID" value="NZ_BAABIJ010000002.1"/>
</dbReference>
<dbReference type="OrthoDB" id="9793039at2"/>
<comment type="caution">
    <text evidence="2">The sequence shown here is derived from an EMBL/GenBank/DDBJ whole genome shotgun (WGS) entry which is preliminary data.</text>
</comment>
<evidence type="ECO:0000313" key="2">
    <source>
        <dbReference type="EMBL" id="TWJ11765.1"/>
    </source>
</evidence>
<dbReference type="InterPro" id="IPR029068">
    <property type="entry name" value="Glyas_Bleomycin-R_OHBP_Dase"/>
</dbReference>
<proteinExistence type="predicted"/>
<dbReference type="PROSITE" id="PS51819">
    <property type="entry name" value="VOC"/>
    <property type="match status" value="1"/>
</dbReference>
<organism evidence="2 3">
    <name type="scientific">Stackebrandtia albiflava</name>
    <dbReference type="NCBI Taxonomy" id="406432"/>
    <lineage>
        <taxon>Bacteria</taxon>
        <taxon>Bacillati</taxon>
        <taxon>Actinomycetota</taxon>
        <taxon>Actinomycetes</taxon>
        <taxon>Glycomycetales</taxon>
        <taxon>Glycomycetaceae</taxon>
        <taxon>Stackebrandtia</taxon>
    </lineage>
</organism>
<evidence type="ECO:0000313" key="3">
    <source>
        <dbReference type="Proteomes" id="UP000321617"/>
    </source>
</evidence>
<evidence type="ECO:0000259" key="1">
    <source>
        <dbReference type="PROSITE" id="PS51819"/>
    </source>
</evidence>
<dbReference type="PANTHER" id="PTHR36503">
    <property type="entry name" value="BLR2520 PROTEIN"/>
    <property type="match status" value="1"/>
</dbReference>
<sequence>MTPRVHFITLATPDLAAARAFYRDGLGWSPLLDVPGEIVFFQVGHGLVLGLFDADRFVGDIAGAVADTSLGGLTLSHNLDSPEEVDETVARLAALGAAVVKPPQTADFGGYHGHVRDPNGVTWEICHNPGWSIRADGTVRLGPVDADDEA</sequence>
<reference evidence="2 3" key="1">
    <citation type="journal article" date="2013" name="Stand. Genomic Sci.">
        <title>Genomic Encyclopedia of Type Strains, Phase I: The one thousand microbial genomes (KMG-I) project.</title>
        <authorList>
            <person name="Kyrpides N.C."/>
            <person name="Woyke T."/>
            <person name="Eisen J.A."/>
            <person name="Garrity G."/>
            <person name="Lilburn T.G."/>
            <person name="Beck B.J."/>
            <person name="Whitman W.B."/>
            <person name="Hugenholtz P."/>
            <person name="Klenk H.P."/>
        </authorList>
    </citation>
    <scope>NUCLEOTIDE SEQUENCE [LARGE SCALE GENOMIC DNA]</scope>
    <source>
        <strain evidence="2 3">DSM 45044</strain>
    </source>
</reference>
<dbReference type="EMBL" id="VLLL01000006">
    <property type="protein sequence ID" value="TWJ11765.1"/>
    <property type="molecule type" value="Genomic_DNA"/>
</dbReference>
<dbReference type="InterPro" id="IPR004360">
    <property type="entry name" value="Glyas_Fos-R_dOase_dom"/>
</dbReference>
<name>A0A562V1P1_9ACTN</name>
<protein>
    <recommendedName>
        <fullName evidence="1">VOC domain-containing protein</fullName>
    </recommendedName>
</protein>
<dbReference type="PANTHER" id="PTHR36503:SF1">
    <property type="entry name" value="BLR2520 PROTEIN"/>
    <property type="match status" value="1"/>
</dbReference>
<dbReference type="SUPFAM" id="SSF54593">
    <property type="entry name" value="Glyoxalase/Bleomycin resistance protein/Dihydroxybiphenyl dioxygenase"/>
    <property type="match status" value="1"/>
</dbReference>
<feature type="domain" description="VOC" evidence="1">
    <location>
        <begin position="4"/>
        <end position="128"/>
    </location>
</feature>
<dbReference type="Pfam" id="PF00903">
    <property type="entry name" value="Glyoxalase"/>
    <property type="match status" value="1"/>
</dbReference>
<dbReference type="InterPro" id="IPR037523">
    <property type="entry name" value="VOC_core"/>
</dbReference>
<dbReference type="Proteomes" id="UP000321617">
    <property type="component" value="Unassembled WGS sequence"/>
</dbReference>